<name>A0A4R8A278_9ACTN</name>
<sequence>MGWLVVGMRIPTTTPARAAELIQRDQGLLLRRVEGKSEEELRAPYDVTAGPLGDFCDSLHDLVAHVLMWDEINLAVLRDAKAGRLHWSLDPRWETAEIGRSLNLGGVEAGRRIPSELVLHRFRSVGAALVAEISQYDEADWADPSTGAGFDGGVGALAEYVSTTPDGFLFAHAARHLQPVSA</sequence>
<evidence type="ECO:0000313" key="2">
    <source>
        <dbReference type="Proteomes" id="UP000295447"/>
    </source>
</evidence>
<gene>
    <name evidence="1" type="ORF">EV650_3412</name>
</gene>
<reference evidence="1 2" key="1">
    <citation type="submission" date="2019-03" db="EMBL/GenBank/DDBJ databases">
        <title>Genomic Encyclopedia of Type Strains, Phase III (KMG-III): the genomes of soil and plant-associated and newly described type strains.</title>
        <authorList>
            <person name="Whitman W."/>
        </authorList>
    </citation>
    <scope>NUCLEOTIDE SEQUENCE [LARGE SCALE GENOMIC DNA]</scope>
    <source>
        <strain evidence="1 2">VKM Ac-2570</strain>
    </source>
</reference>
<dbReference type="EMBL" id="SODF01000001">
    <property type="protein sequence ID" value="TDW24532.1"/>
    <property type="molecule type" value="Genomic_DNA"/>
</dbReference>
<proteinExistence type="predicted"/>
<dbReference type="AlphaFoldDB" id="A0A4R8A278"/>
<protein>
    <submittedName>
        <fullName evidence="1">DinB family protein</fullName>
    </submittedName>
</protein>
<dbReference type="SUPFAM" id="SSF109854">
    <property type="entry name" value="DinB/YfiT-like putative metalloenzymes"/>
    <property type="match status" value="1"/>
</dbReference>
<keyword evidence="2" id="KW-1185">Reference proteome</keyword>
<dbReference type="InterPro" id="IPR034660">
    <property type="entry name" value="DinB/YfiT-like"/>
</dbReference>
<dbReference type="Proteomes" id="UP000295447">
    <property type="component" value="Unassembled WGS sequence"/>
</dbReference>
<accession>A0A4R8A278</accession>
<organism evidence="1 2">
    <name type="scientific">Kribbella kalugense</name>
    <dbReference type="NCBI Taxonomy" id="2512221"/>
    <lineage>
        <taxon>Bacteria</taxon>
        <taxon>Bacillati</taxon>
        <taxon>Actinomycetota</taxon>
        <taxon>Actinomycetes</taxon>
        <taxon>Propionibacteriales</taxon>
        <taxon>Kribbellaceae</taxon>
        <taxon>Kribbella</taxon>
    </lineage>
</organism>
<comment type="caution">
    <text evidence="1">The sequence shown here is derived from an EMBL/GenBank/DDBJ whole genome shotgun (WGS) entry which is preliminary data.</text>
</comment>
<evidence type="ECO:0000313" key="1">
    <source>
        <dbReference type="EMBL" id="TDW24532.1"/>
    </source>
</evidence>
<dbReference type="Gene3D" id="1.20.120.450">
    <property type="entry name" value="dinb family like domain"/>
    <property type="match status" value="1"/>
</dbReference>